<feature type="transmembrane region" description="Helical" evidence="1">
    <location>
        <begin position="124"/>
        <end position="147"/>
    </location>
</feature>
<keyword evidence="3" id="KW-1185">Reference proteome</keyword>
<reference evidence="2 3" key="1">
    <citation type="submission" date="2020-08" db="EMBL/GenBank/DDBJ databases">
        <title>Genomic Encyclopedia of Type Strains, Phase III (KMG-III): the genomes of soil and plant-associated and newly described type strains.</title>
        <authorList>
            <person name="Whitman W."/>
        </authorList>
    </citation>
    <scope>NUCLEOTIDE SEQUENCE [LARGE SCALE GENOMIC DNA]</scope>
    <source>
        <strain evidence="2 3">CECT 8075</strain>
    </source>
</reference>
<evidence type="ECO:0000313" key="2">
    <source>
        <dbReference type="EMBL" id="MBB3207050.1"/>
    </source>
</evidence>
<evidence type="ECO:0000256" key="1">
    <source>
        <dbReference type="SAM" id="Phobius"/>
    </source>
</evidence>
<dbReference type="Proteomes" id="UP000536179">
    <property type="component" value="Unassembled WGS sequence"/>
</dbReference>
<sequence length="151" mass="16104">MANPYTPPEIAADSPSTDSSSNIALFSPGQIAWATFLGAPIAGCLLLASNYRRLGKPADAQIAWVVGLLSTVLLLAIAFVLPDEFPNTVLPAAYTFTMYQCAKMFQGKEHIRQILSGIKGRSTWLVTGIGFLCLVLIYAAISAVVLVTTPE</sequence>
<dbReference type="RefSeq" id="WP_184305454.1">
    <property type="nucleotide sequence ID" value="NZ_JACHXU010000009.1"/>
</dbReference>
<feature type="transmembrane region" description="Helical" evidence="1">
    <location>
        <begin position="62"/>
        <end position="81"/>
    </location>
</feature>
<keyword evidence="1" id="KW-0812">Transmembrane</keyword>
<protein>
    <submittedName>
        <fullName evidence="2">Uncharacterized protein</fullName>
    </submittedName>
</protein>
<evidence type="ECO:0000313" key="3">
    <source>
        <dbReference type="Proteomes" id="UP000536179"/>
    </source>
</evidence>
<feature type="transmembrane region" description="Helical" evidence="1">
    <location>
        <begin position="31"/>
        <end position="50"/>
    </location>
</feature>
<dbReference type="EMBL" id="JACHXU010000009">
    <property type="protein sequence ID" value="MBB3207050.1"/>
    <property type="molecule type" value="Genomic_DNA"/>
</dbReference>
<gene>
    <name evidence="2" type="ORF">FHS27_002869</name>
</gene>
<proteinExistence type="predicted"/>
<comment type="caution">
    <text evidence="2">The sequence shown here is derived from an EMBL/GenBank/DDBJ whole genome shotgun (WGS) entry which is preliminary data.</text>
</comment>
<keyword evidence="1" id="KW-0472">Membrane</keyword>
<dbReference type="AlphaFoldDB" id="A0A7W5DZ11"/>
<keyword evidence="1" id="KW-1133">Transmembrane helix</keyword>
<accession>A0A7W5DZ11</accession>
<organism evidence="2 3">
    <name type="scientific">Aporhodopirellula rubra</name>
    <dbReference type="NCBI Taxonomy" id="980271"/>
    <lineage>
        <taxon>Bacteria</taxon>
        <taxon>Pseudomonadati</taxon>
        <taxon>Planctomycetota</taxon>
        <taxon>Planctomycetia</taxon>
        <taxon>Pirellulales</taxon>
        <taxon>Pirellulaceae</taxon>
        <taxon>Aporhodopirellula</taxon>
    </lineage>
</organism>
<name>A0A7W5DZ11_9BACT</name>